<accession>A0A8J2KBX1</accession>
<feature type="non-terminal residue" evidence="1">
    <location>
        <position position="1"/>
    </location>
</feature>
<keyword evidence="2" id="KW-1185">Reference proteome</keyword>
<dbReference type="EMBL" id="CAJVCH010276670">
    <property type="protein sequence ID" value="CAG7734802.1"/>
    <property type="molecule type" value="Genomic_DNA"/>
</dbReference>
<dbReference type="Proteomes" id="UP000708208">
    <property type="component" value="Unassembled WGS sequence"/>
</dbReference>
<proteinExistence type="predicted"/>
<protein>
    <submittedName>
        <fullName evidence="1">Uncharacterized protein</fullName>
    </submittedName>
</protein>
<reference evidence="1" key="1">
    <citation type="submission" date="2021-06" db="EMBL/GenBank/DDBJ databases">
        <authorList>
            <person name="Hodson N. C."/>
            <person name="Mongue J. A."/>
            <person name="Jaron S. K."/>
        </authorList>
    </citation>
    <scope>NUCLEOTIDE SEQUENCE</scope>
</reference>
<evidence type="ECO:0000313" key="2">
    <source>
        <dbReference type="Proteomes" id="UP000708208"/>
    </source>
</evidence>
<comment type="caution">
    <text evidence="1">The sequence shown here is derived from an EMBL/GenBank/DDBJ whole genome shotgun (WGS) entry which is preliminary data.</text>
</comment>
<organism evidence="1 2">
    <name type="scientific">Allacma fusca</name>
    <dbReference type="NCBI Taxonomy" id="39272"/>
    <lineage>
        <taxon>Eukaryota</taxon>
        <taxon>Metazoa</taxon>
        <taxon>Ecdysozoa</taxon>
        <taxon>Arthropoda</taxon>
        <taxon>Hexapoda</taxon>
        <taxon>Collembola</taxon>
        <taxon>Symphypleona</taxon>
        <taxon>Sminthuridae</taxon>
        <taxon>Allacma</taxon>
    </lineage>
</organism>
<evidence type="ECO:0000313" key="1">
    <source>
        <dbReference type="EMBL" id="CAG7734802.1"/>
    </source>
</evidence>
<dbReference type="AlphaFoldDB" id="A0A8J2KBX1"/>
<name>A0A8J2KBX1_9HEXA</name>
<sequence>SLCCKVVYEVKKSIFWVSVYFANKNQHAAGIIYFLVLDP</sequence>
<gene>
    <name evidence="1" type="ORF">AFUS01_LOCUS23172</name>
</gene>